<protein>
    <submittedName>
        <fullName evidence="2">Uncharacterized protein</fullName>
    </submittedName>
</protein>
<keyword evidence="3" id="KW-1185">Reference proteome</keyword>
<proteinExistence type="predicted"/>
<gene>
    <name evidence="2" type="ORF">ACFPFM_42290</name>
</gene>
<feature type="region of interest" description="Disordered" evidence="1">
    <location>
        <begin position="162"/>
        <end position="182"/>
    </location>
</feature>
<evidence type="ECO:0000313" key="2">
    <source>
        <dbReference type="EMBL" id="MFC5060382.1"/>
    </source>
</evidence>
<dbReference type="Proteomes" id="UP001595833">
    <property type="component" value="Unassembled WGS sequence"/>
</dbReference>
<name>A0ABV9YF93_9PSEU</name>
<organism evidence="2 3">
    <name type="scientific">Saccharothrix xinjiangensis</name>
    <dbReference type="NCBI Taxonomy" id="204798"/>
    <lineage>
        <taxon>Bacteria</taxon>
        <taxon>Bacillati</taxon>
        <taxon>Actinomycetota</taxon>
        <taxon>Actinomycetes</taxon>
        <taxon>Pseudonocardiales</taxon>
        <taxon>Pseudonocardiaceae</taxon>
        <taxon>Saccharothrix</taxon>
    </lineage>
</organism>
<reference evidence="3" key="1">
    <citation type="journal article" date="2019" name="Int. J. Syst. Evol. Microbiol.">
        <title>The Global Catalogue of Microorganisms (GCM) 10K type strain sequencing project: providing services to taxonomists for standard genome sequencing and annotation.</title>
        <authorList>
            <consortium name="The Broad Institute Genomics Platform"/>
            <consortium name="The Broad Institute Genome Sequencing Center for Infectious Disease"/>
            <person name="Wu L."/>
            <person name="Ma J."/>
        </authorList>
    </citation>
    <scope>NUCLEOTIDE SEQUENCE [LARGE SCALE GENOMIC DNA]</scope>
    <source>
        <strain evidence="3">KCTC 12848</strain>
    </source>
</reference>
<accession>A0ABV9YF93</accession>
<dbReference type="RefSeq" id="WP_344037352.1">
    <property type="nucleotide sequence ID" value="NZ_BAAAKE010000007.1"/>
</dbReference>
<dbReference type="EMBL" id="JBHSJB010000053">
    <property type="protein sequence ID" value="MFC5060382.1"/>
    <property type="molecule type" value="Genomic_DNA"/>
</dbReference>
<feature type="compositionally biased region" description="Low complexity" evidence="1">
    <location>
        <begin position="172"/>
        <end position="182"/>
    </location>
</feature>
<evidence type="ECO:0000313" key="3">
    <source>
        <dbReference type="Proteomes" id="UP001595833"/>
    </source>
</evidence>
<evidence type="ECO:0000256" key="1">
    <source>
        <dbReference type="SAM" id="MobiDB-lite"/>
    </source>
</evidence>
<comment type="caution">
    <text evidence="2">The sequence shown here is derived from an EMBL/GenBank/DDBJ whole genome shotgun (WGS) entry which is preliminary data.</text>
</comment>
<sequence>MSQPTADVHRLGGGVPPTAAEVDRIAAAADPVVRNLRITHCYHELSRALADRTGGSANWCTFAVWASKQVGQTIRQEDLARTLERLLESSPEASSAVALAVGGLRRAVPRKALDDAAGLVRRVVVATARLDAVSDASARGNLKVFAEIAREFARFLAASDGPGSAGPGFDGPGSDRPGSDAGAAADERRIAAFLDSLRPGEPPEGQRYLKQAFARYHRAMTAEDPKSRAELLLLANVEIGLHEQTRLQPEIAAALEAPVVDPRELERRLLDLVLPDNRVLRWLRLAFLTVLGRRNPVRAAVERLADHARALARRAVTAHLMALALPGGELLDLGDDLPARFPPLLAELSDPELLELLKTVDPTPDSLLGTAARDWSDLPDRMHYIADMFRCHAQRGDLLDPPFTGEQVEDLVNGRLPTGRL</sequence>